<gene>
    <name evidence="2" type="ORF">METZ01_LOCUS308541</name>
</gene>
<sequence length="89" mass="10093">MDEFVFGESHPLPDFLKIDIEGGEVNALNGAKKLLTQVRPKLLVATHGKKESSFVLHLLEQNKYEYEILNPDAIKGDTEILAFPRKEKE</sequence>
<feature type="domain" description="Methyltransferase FkbM" evidence="1">
    <location>
        <begin position="2"/>
        <end position="66"/>
    </location>
</feature>
<dbReference type="EMBL" id="UINC01097729">
    <property type="protein sequence ID" value="SVC55687.1"/>
    <property type="molecule type" value="Genomic_DNA"/>
</dbReference>
<proteinExistence type="predicted"/>
<name>A0A382N668_9ZZZZ</name>
<organism evidence="2">
    <name type="scientific">marine metagenome</name>
    <dbReference type="NCBI Taxonomy" id="408172"/>
    <lineage>
        <taxon>unclassified sequences</taxon>
        <taxon>metagenomes</taxon>
        <taxon>ecological metagenomes</taxon>
    </lineage>
</organism>
<dbReference type="Gene3D" id="3.40.50.150">
    <property type="entry name" value="Vaccinia Virus protein VP39"/>
    <property type="match status" value="1"/>
</dbReference>
<reference evidence="2" key="1">
    <citation type="submission" date="2018-05" db="EMBL/GenBank/DDBJ databases">
        <authorList>
            <person name="Lanie J.A."/>
            <person name="Ng W.-L."/>
            <person name="Kazmierczak K.M."/>
            <person name="Andrzejewski T.M."/>
            <person name="Davidsen T.M."/>
            <person name="Wayne K.J."/>
            <person name="Tettelin H."/>
            <person name="Glass J.I."/>
            <person name="Rusch D."/>
            <person name="Podicherti R."/>
            <person name="Tsui H.-C.T."/>
            <person name="Winkler M.E."/>
        </authorList>
    </citation>
    <scope>NUCLEOTIDE SEQUENCE</scope>
</reference>
<accession>A0A382N668</accession>
<dbReference type="Pfam" id="PF05050">
    <property type="entry name" value="Methyltransf_21"/>
    <property type="match status" value="1"/>
</dbReference>
<dbReference type="SUPFAM" id="SSF53335">
    <property type="entry name" value="S-adenosyl-L-methionine-dependent methyltransferases"/>
    <property type="match status" value="1"/>
</dbReference>
<dbReference type="InterPro" id="IPR006342">
    <property type="entry name" value="FkbM_mtfrase"/>
</dbReference>
<evidence type="ECO:0000259" key="1">
    <source>
        <dbReference type="Pfam" id="PF05050"/>
    </source>
</evidence>
<protein>
    <recommendedName>
        <fullName evidence="1">Methyltransferase FkbM domain-containing protein</fullName>
    </recommendedName>
</protein>
<dbReference type="AlphaFoldDB" id="A0A382N668"/>
<evidence type="ECO:0000313" key="2">
    <source>
        <dbReference type="EMBL" id="SVC55687.1"/>
    </source>
</evidence>
<dbReference type="InterPro" id="IPR029063">
    <property type="entry name" value="SAM-dependent_MTases_sf"/>
</dbReference>